<reference evidence="2" key="1">
    <citation type="submission" date="2019-09" db="EMBL/GenBank/DDBJ databases">
        <authorList>
            <person name="Needham M D."/>
        </authorList>
    </citation>
    <scope>NUCLEOTIDE SEQUENCE</scope>
</reference>
<gene>
    <name evidence="2" type="ORF">CPAV1605_648</name>
</gene>
<dbReference type="EMBL" id="CABVLZ010000002">
    <property type="protein sequence ID" value="VVU94923.1"/>
    <property type="molecule type" value="Genomic_DNA"/>
</dbReference>
<proteinExistence type="predicted"/>
<feature type="compositionally biased region" description="Basic and acidic residues" evidence="1">
    <location>
        <begin position="129"/>
        <end position="140"/>
    </location>
</feature>
<sequence>MLCVYIGKIMNDTSVFIRSLDEYSNDTVSVINSISIIDLKNENQIGGGKNYSSETDSYLTTTNDIEYGKKKKNKGEKKSLFRNRKVKKNNKNSSDSESSDVSSSSSLNDSSDSTSMTSDAYPLFHYYGKIKEQKKKENGRIAKSKKRGNPKKQIGGTRILRK</sequence>
<protein>
    <submittedName>
        <fullName evidence="2">Uncharacterized protein</fullName>
    </submittedName>
</protein>
<organism evidence="2">
    <name type="scientific">seawater metagenome</name>
    <dbReference type="NCBI Taxonomy" id="1561972"/>
    <lineage>
        <taxon>unclassified sequences</taxon>
        <taxon>metagenomes</taxon>
        <taxon>ecological metagenomes</taxon>
    </lineage>
</organism>
<feature type="region of interest" description="Disordered" evidence="1">
    <location>
        <begin position="62"/>
        <end position="162"/>
    </location>
</feature>
<evidence type="ECO:0000256" key="1">
    <source>
        <dbReference type="SAM" id="MobiDB-lite"/>
    </source>
</evidence>
<accession>A0A5E8CHT0</accession>
<name>A0A5E8CHT0_9ZZZZ</name>
<feature type="compositionally biased region" description="Low complexity" evidence="1">
    <location>
        <begin position="91"/>
        <end position="119"/>
    </location>
</feature>
<dbReference type="AlphaFoldDB" id="A0A5E8CHT0"/>
<evidence type="ECO:0000313" key="2">
    <source>
        <dbReference type="EMBL" id="VVU94923.1"/>
    </source>
</evidence>
<feature type="compositionally biased region" description="Basic residues" evidence="1">
    <location>
        <begin position="69"/>
        <end position="90"/>
    </location>
</feature>